<dbReference type="Proteomes" id="UP001163603">
    <property type="component" value="Chromosome 8"/>
</dbReference>
<protein>
    <submittedName>
        <fullName evidence="1">Uncharacterized protein</fullName>
    </submittedName>
</protein>
<evidence type="ECO:0000313" key="2">
    <source>
        <dbReference type="Proteomes" id="UP001163603"/>
    </source>
</evidence>
<dbReference type="EMBL" id="CM047743">
    <property type="protein sequence ID" value="KAJ0031171.1"/>
    <property type="molecule type" value="Genomic_DNA"/>
</dbReference>
<evidence type="ECO:0000313" key="1">
    <source>
        <dbReference type="EMBL" id="KAJ0031171.1"/>
    </source>
</evidence>
<name>A0ACC0Y783_9ROSI</name>
<reference evidence="2" key="1">
    <citation type="journal article" date="2023" name="G3 (Bethesda)">
        <title>Genome assembly and association tests identify interacting loci associated with vigor, precocity, and sex in interspecific pistachio rootstocks.</title>
        <authorList>
            <person name="Palmer W."/>
            <person name="Jacygrad E."/>
            <person name="Sagayaradj S."/>
            <person name="Cavanaugh K."/>
            <person name="Han R."/>
            <person name="Bertier L."/>
            <person name="Beede B."/>
            <person name="Kafkas S."/>
            <person name="Golino D."/>
            <person name="Preece J."/>
            <person name="Michelmore R."/>
        </authorList>
    </citation>
    <scope>NUCLEOTIDE SEQUENCE [LARGE SCALE GENOMIC DNA]</scope>
</reference>
<proteinExistence type="predicted"/>
<accession>A0ACC0Y783</accession>
<organism evidence="1 2">
    <name type="scientific">Pistacia integerrima</name>
    <dbReference type="NCBI Taxonomy" id="434235"/>
    <lineage>
        <taxon>Eukaryota</taxon>
        <taxon>Viridiplantae</taxon>
        <taxon>Streptophyta</taxon>
        <taxon>Embryophyta</taxon>
        <taxon>Tracheophyta</taxon>
        <taxon>Spermatophyta</taxon>
        <taxon>Magnoliopsida</taxon>
        <taxon>eudicotyledons</taxon>
        <taxon>Gunneridae</taxon>
        <taxon>Pentapetalae</taxon>
        <taxon>rosids</taxon>
        <taxon>malvids</taxon>
        <taxon>Sapindales</taxon>
        <taxon>Anacardiaceae</taxon>
        <taxon>Pistacia</taxon>
    </lineage>
</organism>
<gene>
    <name evidence="1" type="ORF">Pint_13172</name>
</gene>
<keyword evidence="2" id="KW-1185">Reference proteome</keyword>
<sequence length="438" mass="48954">MDNLKEVEGKRIHDKKMGASARCLMVTGPVIVGAGPSGMATAACLKEKGIPSLILERANCIASLWQHKTYDRLRLHLPKNFCELPLMPFPESFPSYPTKQQFLSYLDDYANHFGLEPVFNTTVVNAEYDHRCRFWRIKTLGLKQEETEYISQWLIVATGENAEEVMPHIEGTENFGGPILHSSSYRCGETFREKSVLVVGCGNSGMEVSLDLCNYNARPTLAVRNAVHVLPQEIIGISTFGLSMSLLKWLPVRLVDQFLLLMSWFLLGDTAQIGLIRPKLGPLELKNLFGKTPVLDVGTIGKIKSGDVKVIRQGIKRLKKDSVEFVDGKDEKFDAIILATGFKSNVVSWLKETDMFSQNNGMPRKTFPNGWKGENGLYAVGFTYRGLLGASIVARKIAEDIEHDWKAEAANFLAFTRASLPQSELGAKEIIKIDRTFY</sequence>
<comment type="caution">
    <text evidence="1">The sequence shown here is derived from an EMBL/GenBank/DDBJ whole genome shotgun (WGS) entry which is preliminary data.</text>
</comment>